<dbReference type="AlphaFoldDB" id="A0A074KW24"/>
<comment type="caution">
    <text evidence="1">The sequence shown here is derived from an EMBL/GenBank/DDBJ whole genome shotgun (WGS) entry which is preliminary data.</text>
</comment>
<reference evidence="1 2" key="1">
    <citation type="submission" date="2014-04" db="EMBL/GenBank/DDBJ databases">
        <title>Characterization and application of a salt tolerant electro-active bacterium.</title>
        <authorList>
            <person name="Yang L."/>
            <person name="Wei S."/>
            <person name="Tay Q.X.M."/>
        </authorList>
    </citation>
    <scope>NUCLEOTIDE SEQUENCE [LARGE SCALE GENOMIC DNA]</scope>
    <source>
        <strain evidence="1 2">LY1</strain>
    </source>
</reference>
<evidence type="ECO:0000313" key="2">
    <source>
        <dbReference type="Proteomes" id="UP000027821"/>
    </source>
</evidence>
<dbReference type="Proteomes" id="UP000027821">
    <property type="component" value="Unassembled WGS sequence"/>
</dbReference>
<sequence>MNYLVFIGPHVFYGTNGILEVQLGGYFTPMLRLYHTVGDHNKWTGLTVDAYIKDKNGHITVKLLGSQPVYRDARIRVSADCKKTKVSNKDGSLIFKIEQLDVDLPHILESPRIQKMLQAFPPHMFHFITASLKTIFIDAVLQLTGEFTLGVHQVRIGEDFSVIGGEATHGGLIMGIGSIKLGKDGFAM</sequence>
<evidence type="ECO:0000313" key="1">
    <source>
        <dbReference type="EMBL" id="KEO71823.1"/>
    </source>
</evidence>
<protein>
    <submittedName>
        <fullName evidence="1">Uncharacterized protein</fullName>
    </submittedName>
</protein>
<keyword evidence="2" id="KW-1185">Reference proteome</keyword>
<dbReference type="RefSeq" id="WP_035079229.1">
    <property type="nucleotide sequence ID" value="NZ_JMIH01000037.1"/>
</dbReference>
<dbReference type="EMBL" id="JMIH01000037">
    <property type="protein sequence ID" value="KEO71823.1"/>
    <property type="molecule type" value="Genomic_DNA"/>
</dbReference>
<name>A0A074KW24_9BACT</name>
<accession>A0A074KW24</accession>
<dbReference type="OrthoDB" id="5242249at2"/>
<gene>
    <name evidence="1" type="ORF">EL17_21110</name>
</gene>
<proteinExistence type="predicted"/>
<organism evidence="1 2">
    <name type="scientific">Anditalea andensis</name>
    <dbReference type="NCBI Taxonomy" id="1048983"/>
    <lineage>
        <taxon>Bacteria</taxon>
        <taxon>Pseudomonadati</taxon>
        <taxon>Bacteroidota</taxon>
        <taxon>Cytophagia</taxon>
        <taxon>Cytophagales</taxon>
        <taxon>Cytophagaceae</taxon>
        <taxon>Anditalea</taxon>
    </lineage>
</organism>